<gene>
    <name evidence="2" type="ORF">GARC_4014</name>
</gene>
<organism evidence="2 3">
    <name type="scientific">Paraglaciecola arctica BSs20135</name>
    <dbReference type="NCBI Taxonomy" id="493475"/>
    <lineage>
        <taxon>Bacteria</taxon>
        <taxon>Pseudomonadati</taxon>
        <taxon>Pseudomonadota</taxon>
        <taxon>Gammaproteobacteria</taxon>
        <taxon>Alteromonadales</taxon>
        <taxon>Alteromonadaceae</taxon>
        <taxon>Paraglaciecola</taxon>
    </lineage>
</organism>
<accession>K6YAJ1</accession>
<dbReference type="OrthoDB" id="5985781at2"/>
<reference evidence="2 3" key="1">
    <citation type="journal article" date="2017" name="Antonie Van Leeuwenhoek">
        <title>Rhizobium rhizosphaerae sp. nov., a novel species isolated from rice rhizosphere.</title>
        <authorList>
            <person name="Zhao J.J."/>
            <person name="Zhang J."/>
            <person name="Zhang R.J."/>
            <person name="Zhang C.W."/>
            <person name="Yin H.Q."/>
            <person name="Zhang X.X."/>
        </authorList>
    </citation>
    <scope>NUCLEOTIDE SEQUENCE [LARGE SCALE GENOMIC DNA]</scope>
    <source>
        <strain evidence="2 3">BSs20135</strain>
    </source>
</reference>
<dbReference type="Proteomes" id="UP000006327">
    <property type="component" value="Unassembled WGS sequence"/>
</dbReference>
<evidence type="ECO:0000256" key="1">
    <source>
        <dbReference type="SAM" id="SignalP"/>
    </source>
</evidence>
<feature type="signal peptide" evidence="1">
    <location>
        <begin position="1"/>
        <end position="24"/>
    </location>
</feature>
<evidence type="ECO:0000313" key="3">
    <source>
        <dbReference type="Proteomes" id="UP000006327"/>
    </source>
</evidence>
<proteinExistence type="predicted"/>
<sequence>MKAQIVKTTTLALLFSFLAFNALAEDERVFKNGNYWEVSSIEIVDGQWLNYATHLKGKWQESMEFSKSKGWISDYKILINQHPRKGEPDMYLVSIFSEMATKKQEDERYEAYMKWAKSSIAKMEEESGERVIMRHLSGNSLLREVTFR</sequence>
<protein>
    <recommendedName>
        <fullName evidence="4">NIPSNAP domain-containing protein</fullName>
    </recommendedName>
</protein>
<keyword evidence="3" id="KW-1185">Reference proteome</keyword>
<evidence type="ECO:0008006" key="4">
    <source>
        <dbReference type="Google" id="ProtNLM"/>
    </source>
</evidence>
<dbReference type="RefSeq" id="WP_007623423.1">
    <property type="nucleotide sequence ID" value="NZ_BAEO01000058.1"/>
</dbReference>
<dbReference type="EMBL" id="BAEO01000058">
    <property type="protein sequence ID" value="GAC20961.1"/>
    <property type="molecule type" value="Genomic_DNA"/>
</dbReference>
<comment type="caution">
    <text evidence="2">The sequence shown here is derived from an EMBL/GenBank/DDBJ whole genome shotgun (WGS) entry which is preliminary data.</text>
</comment>
<feature type="chain" id="PRO_5003897275" description="NIPSNAP domain-containing protein" evidence="1">
    <location>
        <begin position="25"/>
        <end position="148"/>
    </location>
</feature>
<evidence type="ECO:0000313" key="2">
    <source>
        <dbReference type="EMBL" id="GAC20961.1"/>
    </source>
</evidence>
<dbReference type="AlphaFoldDB" id="K6YAJ1"/>
<keyword evidence="1" id="KW-0732">Signal</keyword>
<name>K6YAJ1_9ALTE</name>